<dbReference type="EMBL" id="JABVEC010000009">
    <property type="protein sequence ID" value="MBC6466629.1"/>
    <property type="molecule type" value="Genomic_DNA"/>
</dbReference>
<sequence>MIEQLPDIETVRARSKAMAMLDTVLSPEWEWRYYSYDSRWSPSDEMASMRNGSGDDYAIVFSEAGVYAQACNHESPISAYRVSPPAPWPGLFESVPEVFRQYVDEPAFADHNGLPRATVCLWRERADSAWRCGDVHVPDDDEEDADGAQWLFGLLLEGTAEAYRHFAEERLDHGTPVVDENFEPARLDTVECDPYDIGGVDLVSVEAEAS</sequence>
<dbReference type="RefSeq" id="WP_187243644.1">
    <property type="nucleotide sequence ID" value="NZ_BAAAOK010000013.1"/>
</dbReference>
<comment type="caution">
    <text evidence="1">The sequence shown here is derived from an EMBL/GenBank/DDBJ whole genome shotgun (WGS) entry which is preliminary data.</text>
</comment>
<reference evidence="1 2" key="1">
    <citation type="submission" date="2020-06" db="EMBL/GenBank/DDBJ databases">
        <title>Actinomadura xiongansis sp. nov., isolated from soil of Baiyangdian.</title>
        <authorList>
            <person name="Zhang X."/>
        </authorList>
    </citation>
    <scope>NUCLEOTIDE SEQUENCE [LARGE SCALE GENOMIC DNA]</scope>
    <source>
        <strain evidence="1 2">HBUM206468</strain>
    </source>
</reference>
<proteinExistence type="predicted"/>
<gene>
    <name evidence="1" type="ORF">HKK74_14105</name>
</gene>
<keyword evidence="2" id="KW-1185">Reference proteome</keyword>
<organism evidence="1 2">
    <name type="scientific">Actinomadura alba</name>
    <dbReference type="NCBI Taxonomy" id="406431"/>
    <lineage>
        <taxon>Bacteria</taxon>
        <taxon>Bacillati</taxon>
        <taxon>Actinomycetota</taxon>
        <taxon>Actinomycetes</taxon>
        <taxon>Streptosporangiales</taxon>
        <taxon>Thermomonosporaceae</taxon>
        <taxon>Actinomadura</taxon>
    </lineage>
</organism>
<protein>
    <submittedName>
        <fullName evidence="1">Uncharacterized protein</fullName>
    </submittedName>
</protein>
<evidence type="ECO:0000313" key="2">
    <source>
        <dbReference type="Proteomes" id="UP000805614"/>
    </source>
</evidence>
<accession>A0ABR7LPB4</accession>
<dbReference type="Proteomes" id="UP000805614">
    <property type="component" value="Unassembled WGS sequence"/>
</dbReference>
<name>A0ABR7LPB4_9ACTN</name>
<evidence type="ECO:0000313" key="1">
    <source>
        <dbReference type="EMBL" id="MBC6466629.1"/>
    </source>
</evidence>